<dbReference type="InterPro" id="IPR014756">
    <property type="entry name" value="Ig_E-set"/>
</dbReference>
<dbReference type="EMBL" id="SADE01000001">
    <property type="protein sequence ID" value="RVU39413.1"/>
    <property type="molecule type" value="Genomic_DNA"/>
</dbReference>
<dbReference type="GO" id="GO:0030246">
    <property type="term" value="F:carbohydrate binding"/>
    <property type="evidence" value="ECO:0007669"/>
    <property type="project" value="InterPro"/>
</dbReference>
<dbReference type="AlphaFoldDB" id="A0A3S2ZCJ9"/>
<dbReference type="InterPro" id="IPR006311">
    <property type="entry name" value="TAT_signal"/>
</dbReference>
<dbReference type="PROSITE" id="PS51318">
    <property type="entry name" value="TAT"/>
    <property type="match status" value="1"/>
</dbReference>
<evidence type="ECO:0000313" key="4">
    <source>
        <dbReference type="Proteomes" id="UP000287447"/>
    </source>
</evidence>
<accession>A0A3S2ZCJ9</accession>
<dbReference type="SUPFAM" id="SSF81296">
    <property type="entry name" value="E set domains"/>
    <property type="match status" value="1"/>
</dbReference>
<dbReference type="Gene3D" id="2.70.98.10">
    <property type="match status" value="1"/>
</dbReference>
<evidence type="ECO:0000259" key="2">
    <source>
        <dbReference type="Pfam" id="PF04349"/>
    </source>
</evidence>
<dbReference type="Pfam" id="PF04349">
    <property type="entry name" value="MdoG"/>
    <property type="match status" value="1"/>
</dbReference>
<feature type="domain" description="Glucan biosynthesis periplasmic MdoG C-terminal" evidence="2">
    <location>
        <begin position="57"/>
        <end position="534"/>
    </location>
</feature>
<name>A0A3S2ZCJ9_9PROT</name>
<organism evidence="3 4">
    <name type="scientific">Hwanghaeella grinnelliae</name>
    <dbReference type="NCBI Taxonomy" id="2500179"/>
    <lineage>
        <taxon>Bacteria</taxon>
        <taxon>Pseudomonadati</taxon>
        <taxon>Pseudomonadota</taxon>
        <taxon>Alphaproteobacteria</taxon>
        <taxon>Rhodospirillales</taxon>
        <taxon>Rhodospirillaceae</taxon>
        <taxon>Hwanghaeella</taxon>
    </lineage>
</organism>
<dbReference type="PANTHER" id="PTHR30504:SF2">
    <property type="entry name" value="GLUCANS BIOSYNTHESIS PROTEIN G"/>
    <property type="match status" value="1"/>
</dbReference>
<proteinExistence type="predicted"/>
<comment type="caution">
    <text evidence="3">The sequence shown here is derived from an EMBL/GenBank/DDBJ whole genome shotgun (WGS) entry which is preliminary data.</text>
</comment>
<keyword evidence="4" id="KW-1185">Reference proteome</keyword>
<evidence type="ECO:0000313" key="3">
    <source>
        <dbReference type="EMBL" id="RVU39413.1"/>
    </source>
</evidence>
<dbReference type="GO" id="GO:0051274">
    <property type="term" value="P:beta-glucan biosynthetic process"/>
    <property type="evidence" value="ECO:0007669"/>
    <property type="project" value="TreeGrafter"/>
</dbReference>
<dbReference type="SUPFAM" id="SSF74650">
    <property type="entry name" value="Galactose mutarotase-like"/>
    <property type="match status" value="1"/>
</dbReference>
<dbReference type="PANTHER" id="PTHR30504">
    <property type="entry name" value="GLUCANS BIOSYNTHESIS PROTEIN"/>
    <property type="match status" value="1"/>
</dbReference>
<dbReference type="GO" id="GO:0003824">
    <property type="term" value="F:catalytic activity"/>
    <property type="evidence" value="ECO:0007669"/>
    <property type="project" value="InterPro"/>
</dbReference>
<dbReference type="Proteomes" id="UP000287447">
    <property type="component" value="Unassembled WGS sequence"/>
</dbReference>
<dbReference type="PIRSF" id="PIRSF006281">
    <property type="entry name" value="MdoG"/>
    <property type="match status" value="1"/>
</dbReference>
<dbReference type="InterPro" id="IPR007444">
    <property type="entry name" value="Glucan_biosyn_MdoG_C"/>
</dbReference>
<reference evidence="4" key="1">
    <citation type="submission" date="2019-01" db="EMBL/GenBank/DDBJ databases">
        <title>Gri0909 isolated from a small marine red alga.</title>
        <authorList>
            <person name="Kim J."/>
            <person name="Jeong S.E."/>
            <person name="Jeon C.O."/>
        </authorList>
    </citation>
    <scope>NUCLEOTIDE SEQUENCE [LARGE SCALE GENOMIC DNA]</scope>
    <source>
        <strain evidence="4">Gri0909</strain>
    </source>
</reference>
<dbReference type="InterPro" id="IPR014438">
    <property type="entry name" value="Glucan_biosyn_MdoG/MdoD"/>
</dbReference>
<protein>
    <submittedName>
        <fullName evidence="3">Glucan biosynthesis protein G</fullName>
    </submittedName>
</protein>
<comment type="subcellular location">
    <subcellularLocation>
        <location evidence="1">Periplasm</location>
    </subcellularLocation>
</comment>
<dbReference type="InterPro" id="IPR014718">
    <property type="entry name" value="GH-type_carb-bd"/>
</dbReference>
<evidence type="ECO:0000256" key="1">
    <source>
        <dbReference type="ARBA" id="ARBA00004418"/>
    </source>
</evidence>
<gene>
    <name evidence="3" type="primary">mdoG</name>
    <name evidence="3" type="synonym">opgG</name>
    <name evidence="3" type="ORF">EOI86_09300</name>
</gene>
<sequence length="536" mass="60104">MTPRSRLVDPEWPFGGCMLNRRDFAKSLALAGTGSFLLPGLAGMAMAAPRTGAAVRDFDTLKIVAQRLAAAPYDPPHVTTSAYLRELTPDQFQQIRFRPDRALWHDGSDFEVHYQKPGVYANDLVELTELAAGNAHAIRYDLSDFDLSGLPALPKGAAREDALHAGGFAGFKVLYPLHEEHHWKDELIVFRGASYFRFLGRHQQYGLSARGIAIDTAIPRQEEFPDFRAFWLERPNPGDRQLRVLALLDGPSVCGAYRFTITPDDETVVEVEAELTLRNTVEKLGYAPLTSMYLYGDAERATQTGAAGMKIHDSDGLCMRLADGQTIWRPLTRRRGVTVTQHFAENPQGFGLLQREKDPDVFASPDKRYHMRPGYWVEPVIPFGKGHVQLVEIESIDVDFDNIAAFWVPEDMPVPGQPFQLHYRITSVNENPPMSQSMGYAQSSRMSALDTGKERPYLRAAVQFRGVPQGELDEASARVSSPHGTVTDTVLKRRSDGTVELTFDLQSQNAERAEIFAWLERDGQPFTETWSYLWTV</sequence>
<dbReference type="InterPro" id="IPR011013">
    <property type="entry name" value="Gal_mutarotase_sf_dom"/>
</dbReference>
<dbReference type="GO" id="GO:0030288">
    <property type="term" value="C:outer membrane-bounded periplasmic space"/>
    <property type="evidence" value="ECO:0007669"/>
    <property type="project" value="TreeGrafter"/>
</dbReference>